<organism evidence="1 2">
    <name type="scientific">Nyssa sinensis</name>
    <dbReference type="NCBI Taxonomy" id="561372"/>
    <lineage>
        <taxon>Eukaryota</taxon>
        <taxon>Viridiplantae</taxon>
        <taxon>Streptophyta</taxon>
        <taxon>Embryophyta</taxon>
        <taxon>Tracheophyta</taxon>
        <taxon>Spermatophyta</taxon>
        <taxon>Magnoliopsida</taxon>
        <taxon>eudicotyledons</taxon>
        <taxon>Gunneridae</taxon>
        <taxon>Pentapetalae</taxon>
        <taxon>asterids</taxon>
        <taxon>Cornales</taxon>
        <taxon>Nyssaceae</taxon>
        <taxon>Nyssa</taxon>
    </lineage>
</organism>
<dbReference type="AlphaFoldDB" id="A0A5J5AX06"/>
<protein>
    <submittedName>
        <fullName evidence="1">Uncharacterized protein</fullName>
    </submittedName>
</protein>
<evidence type="ECO:0000313" key="1">
    <source>
        <dbReference type="EMBL" id="KAA8535645.1"/>
    </source>
</evidence>
<dbReference type="PANTHER" id="PTHR31267">
    <property type="entry name" value="DENTIN SIALOPHOSPHOPROTEIN-LIKE PROTEIN"/>
    <property type="match status" value="1"/>
</dbReference>
<keyword evidence="2" id="KW-1185">Reference proteome</keyword>
<dbReference type="Proteomes" id="UP000325577">
    <property type="component" value="Linkage Group LG17"/>
</dbReference>
<dbReference type="PANTHER" id="PTHR31267:SF2">
    <property type="entry name" value="EXPRESSED PROTEIN"/>
    <property type="match status" value="1"/>
</dbReference>
<accession>A0A5J5AX06</accession>
<sequence>MAEVDWANAANRLIDKIEDEMEMIKNGPPMLRPKRRIILTTQLMQQLLHPPLAVVLSSNASSNYESVAYLVARLALGDACSLISCLGSNSYGPLDSTNLMSDKCKTSKRIGDCHLSKVMEDFIGRARKLENDFLR</sequence>
<gene>
    <name evidence="1" type="ORF">F0562_030648</name>
</gene>
<dbReference type="EMBL" id="CM018040">
    <property type="protein sequence ID" value="KAA8535645.1"/>
    <property type="molecule type" value="Genomic_DNA"/>
</dbReference>
<evidence type="ECO:0000313" key="2">
    <source>
        <dbReference type="Proteomes" id="UP000325577"/>
    </source>
</evidence>
<reference evidence="1 2" key="1">
    <citation type="submission" date="2019-09" db="EMBL/GenBank/DDBJ databases">
        <title>A chromosome-level genome assembly of the Chinese tupelo Nyssa sinensis.</title>
        <authorList>
            <person name="Yang X."/>
            <person name="Kang M."/>
            <person name="Yang Y."/>
            <person name="Xiong H."/>
            <person name="Wang M."/>
            <person name="Zhang Z."/>
            <person name="Wang Z."/>
            <person name="Wu H."/>
            <person name="Ma T."/>
            <person name="Liu J."/>
            <person name="Xi Z."/>
        </authorList>
    </citation>
    <scope>NUCLEOTIDE SEQUENCE [LARGE SCALE GENOMIC DNA]</scope>
    <source>
        <strain evidence="1">J267</strain>
        <tissue evidence="1">Leaf</tissue>
    </source>
</reference>
<name>A0A5J5AX06_9ASTE</name>
<dbReference type="OrthoDB" id="1926238at2759"/>
<proteinExistence type="predicted"/>